<dbReference type="eggNOG" id="ENOG5030G4A">
    <property type="taxonomic scope" value="Bacteria"/>
</dbReference>
<dbReference type="RefSeq" id="WP_003351099.1">
    <property type="nucleotide sequence ID" value="NZ_AFEU01000001.1"/>
</dbReference>
<feature type="transmembrane region" description="Helical" evidence="1">
    <location>
        <begin position="165"/>
        <end position="187"/>
    </location>
</feature>
<feature type="transmembrane region" description="Helical" evidence="1">
    <location>
        <begin position="130"/>
        <end position="153"/>
    </location>
</feature>
<dbReference type="PATRIC" id="fig|997296.3.peg.1105"/>
<feature type="transmembrane region" description="Helical" evidence="1">
    <location>
        <begin position="63"/>
        <end position="82"/>
    </location>
</feature>
<keyword evidence="1" id="KW-0812">Transmembrane</keyword>
<dbReference type="Proteomes" id="UP000010523">
    <property type="component" value="Unassembled WGS sequence"/>
</dbReference>
<keyword evidence="1" id="KW-0472">Membrane</keyword>
<dbReference type="EMBL" id="AFEU01000001">
    <property type="protein sequence ID" value="EIJ82280.1"/>
    <property type="molecule type" value="Genomic_DNA"/>
</dbReference>
<evidence type="ECO:0000313" key="3">
    <source>
        <dbReference type="Proteomes" id="UP000010523"/>
    </source>
</evidence>
<feature type="transmembrane region" description="Helical" evidence="1">
    <location>
        <begin position="89"/>
        <end position="110"/>
    </location>
</feature>
<gene>
    <name evidence="2" type="ORF">PB1_05100</name>
</gene>
<sequence length="190" mass="20686">MFAGHFGLAAAVKAKSPEAPLWALMLSTQLLDVVFVPLYLSGVETIVPVAENGYGEILIHADYSHSLVGAFLFALFTGLLAGRFWGKRGGFVITLVVFSHWLLDLLVHRADLPILPGNFWDLPLLGFGLWRFPAVSILLESILITIGFILYFRSIVSGTEHKNKVLAITASIILGILLVLSLITYVLGAP</sequence>
<evidence type="ECO:0000256" key="1">
    <source>
        <dbReference type="SAM" id="Phobius"/>
    </source>
</evidence>
<evidence type="ECO:0000313" key="2">
    <source>
        <dbReference type="EMBL" id="EIJ82280.1"/>
    </source>
</evidence>
<name>I3E709_BACMT</name>
<keyword evidence="1" id="KW-1133">Transmembrane helix</keyword>
<dbReference type="AlphaFoldDB" id="I3E709"/>
<dbReference type="OrthoDB" id="327431at2"/>
<organism evidence="2 3">
    <name type="scientific">Bacillus methanolicus PB1</name>
    <dbReference type="NCBI Taxonomy" id="997296"/>
    <lineage>
        <taxon>Bacteria</taxon>
        <taxon>Bacillati</taxon>
        <taxon>Bacillota</taxon>
        <taxon>Bacilli</taxon>
        <taxon>Bacillales</taxon>
        <taxon>Bacillaceae</taxon>
        <taxon>Bacillus</taxon>
    </lineage>
</organism>
<protein>
    <submittedName>
        <fullName evidence="2">Permease</fullName>
    </submittedName>
</protein>
<keyword evidence="3" id="KW-1185">Reference proteome</keyword>
<feature type="transmembrane region" description="Helical" evidence="1">
    <location>
        <begin position="21"/>
        <end position="43"/>
    </location>
</feature>
<proteinExistence type="predicted"/>
<comment type="caution">
    <text evidence="2">The sequence shown here is derived from an EMBL/GenBank/DDBJ whole genome shotgun (WGS) entry which is preliminary data.</text>
</comment>
<accession>I3E709</accession>
<reference evidence="2 3" key="1">
    <citation type="journal article" date="2012" name="Appl. Environ. Microbiol.">
        <title>Genome Sequence of Thermotolerant Bacillus methanolicus: Features and Regulation Related to Methylotrophy and Production of L-Lysine and L-Glutamate from Methanol.</title>
        <authorList>
            <person name="Heggeset T.M."/>
            <person name="Krog A."/>
            <person name="Balzer S."/>
            <person name="Wentzel A."/>
            <person name="Ellingsen T.E."/>
            <person name="Brautaset T."/>
        </authorList>
    </citation>
    <scope>NUCLEOTIDE SEQUENCE [LARGE SCALE GENOMIC DNA]</scope>
    <source>
        <strain evidence="2 3">PB1</strain>
    </source>
</reference>